<sequence length="450" mass="47608">MAMFPSAGLFPGDAVPCTAPDRWPGRLADPLDHPGPILASGQETWTARVALHRIPVISELELPETWRRLPPGPGPALPATAMSAAFGDDATLAPAFESTLLVAVTRLPAGTELSSWQSARLEEQRMSLPHLQVLEHGLLPEASAEAAEHATWQQTLLAIDHSPTTYLVRQRSRIVDGIGVSVTLTTTPEVDAAHGAVLDRILASWRIVRAPEEPSPVLMAQGPTPTVQHLLTELSAMPVAAPVPGFDVALTSTLHQILSQPEGHAAVFVARPGEVVSHELTLSHWWTLRTTSRGEDTTEVAVFPSAGLSAAVLHLAELGRLAPLPADLRIPLDHEGLDLIWDWSAEERSTGWAQLRASAADALPGGASASAEDCAIRVTRHTPTGTVTAQVVRLQDRYLISTSPDARVGDAAVLRAADGPLLLADAGCDDALFGSDPSGAARHLVSPLLA</sequence>
<reference evidence="1 2" key="1">
    <citation type="submission" date="2024-09" db="EMBL/GenBank/DDBJ databases">
        <authorList>
            <person name="Sun Q."/>
            <person name="Mori K."/>
        </authorList>
    </citation>
    <scope>NUCLEOTIDE SEQUENCE [LARGE SCALE GENOMIC DNA]</scope>
    <source>
        <strain evidence="1 2">CICC 10874</strain>
    </source>
</reference>
<evidence type="ECO:0000313" key="1">
    <source>
        <dbReference type="EMBL" id="MFC0674024.1"/>
    </source>
</evidence>
<evidence type="ECO:0000313" key="2">
    <source>
        <dbReference type="Proteomes" id="UP001589793"/>
    </source>
</evidence>
<dbReference type="RefSeq" id="WP_376979958.1">
    <property type="nucleotide sequence ID" value="NZ_JBHLSV010000008.1"/>
</dbReference>
<accession>A0ABV6RAL0</accession>
<gene>
    <name evidence="1" type="ORF">ACFFF6_08665</name>
</gene>
<organism evidence="1 2">
    <name type="scientific">Brachybacterium hainanense</name>
    <dbReference type="NCBI Taxonomy" id="1541174"/>
    <lineage>
        <taxon>Bacteria</taxon>
        <taxon>Bacillati</taxon>
        <taxon>Actinomycetota</taxon>
        <taxon>Actinomycetes</taxon>
        <taxon>Micrococcales</taxon>
        <taxon>Dermabacteraceae</taxon>
        <taxon>Brachybacterium</taxon>
    </lineage>
</organism>
<keyword evidence="2" id="KW-1185">Reference proteome</keyword>
<name>A0ABV6RAL0_9MICO</name>
<dbReference type="Proteomes" id="UP001589793">
    <property type="component" value="Unassembled WGS sequence"/>
</dbReference>
<protein>
    <submittedName>
        <fullName evidence="1">Uncharacterized protein</fullName>
    </submittedName>
</protein>
<proteinExistence type="predicted"/>
<dbReference type="EMBL" id="JBHLSV010000008">
    <property type="protein sequence ID" value="MFC0674024.1"/>
    <property type="molecule type" value="Genomic_DNA"/>
</dbReference>
<comment type="caution">
    <text evidence="1">The sequence shown here is derived from an EMBL/GenBank/DDBJ whole genome shotgun (WGS) entry which is preliminary data.</text>
</comment>